<evidence type="ECO:0000313" key="2">
    <source>
        <dbReference type="Proteomes" id="UP000826212"/>
    </source>
</evidence>
<dbReference type="Proteomes" id="UP000826212">
    <property type="component" value="Chromosome"/>
</dbReference>
<proteinExistence type="predicted"/>
<sequence>MKTYTKEQALNRAAALCSRTEKCSFDIQKKLIQWGIEETDANEIIDRLIVEKFLDDERFVRYYVKDKMTFNGWGKQKIWFHLQQKRMPQSTFETVWEEMDKESYNEKLISLLQKKQKSLKTDDPWEIKQKLMRYAAGRGFQIDEIYRALDAVEDDDEELGAL</sequence>
<accession>A0AC61NFH1</accession>
<name>A0AC61NFH1_9BACT</name>
<protein>
    <submittedName>
        <fullName evidence="1">RecX family transcriptional regulator</fullName>
    </submittedName>
</protein>
<reference evidence="1" key="1">
    <citation type="submission" date="2021-08" db="EMBL/GenBank/DDBJ databases">
        <title>Novel anaerobic bacterium isolated from sea squirt in East Sea, Republic of Korea.</title>
        <authorList>
            <person name="Nguyen T.H."/>
            <person name="Li Z."/>
            <person name="Lee Y.-J."/>
            <person name="Ko J."/>
            <person name="Kim S.-G."/>
        </authorList>
    </citation>
    <scope>NUCLEOTIDE SEQUENCE</scope>
    <source>
        <strain evidence="1">KCTC 25031</strain>
    </source>
</reference>
<dbReference type="EMBL" id="CP081303">
    <property type="protein sequence ID" value="QZE14343.1"/>
    <property type="molecule type" value="Genomic_DNA"/>
</dbReference>
<evidence type="ECO:0000313" key="1">
    <source>
        <dbReference type="EMBL" id="QZE14343.1"/>
    </source>
</evidence>
<keyword evidence="2" id="KW-1185">Reference proteome</keyword>
<organism evidence="1 2">
    <name type="scientific">Halosquirtibacter laminarini</name>
    <dbReference type="NCBI Taxonomy" id="3374600"/>
    <lineage>
        <taxon>Bacteria</taxon>
        <taxon>Pseudomonadati</taxon>
        <taxon>Bacteroidota</taxon>
        <taxon>Bacteroidia</taxon>
        <taxon>Marinilabiliales</taxon>
        <taxon>Prolixibacteraceae</taxon>
        <taxon>Halosquirtibacter</taxon>
    </lineage>
</organism>
<gene>
    <name evidence="1" type="ORF">K4L44_00095</name>
</gene>